<sequence length="263" mass="28787">MASILTNPNKFLVNVPELQNVVTSATGNSANSDYNLSLLLGMIDTTNKIIKTNGLQTFNNSNILVRNNLNLSNSQIYYNNVPLLLSNGINATNNLLFKVNTQEIARFTSAGFLGIGVQAPLTPLDVLGDVQVRQGNLYINRMGLPSSLTMGNIFADGDVYAEAFLTPSDPKLKKDGVPYVLKGLPKPVEFTWIANGQRDIGVFADDVQRIEPRCVEKDKKGVLHVDYPKLVTLCLAEIHSLRDRVEALESTLKVCQEVPSVSP</sequence>
<dbReference type="AlphaFoldDB" id="A0A6C0LQA8"/>
<protein>
    <recommendedName>
        <fullName evidence="2">Peptidase S74 domain-containing protein</fullName>
    </recommendedName>
</protein>
<evidence type="ECO:0008006" key="2">
    <source>
        <dbReference type="Google" id="ProtNLM"/>
    </source>
</evidence>
<reference evidence="1" key="1">
    <citation type="journal article" date="2020" name="Nature">
        <title>Giant virus diversity and host interactions through global metagenomics.</title>
        <authorList>
            <person name="Schulz F."/>
            <person name="Roux S."/>
            <person name="Paez-Espino D."/>
            <person name="Jungbluth S."/>
            <person name="Walsh D.A."/>
            <person name="Denef V.J."/>
            <person name="McMahon K.D."/>
            <person name="Konstantinidis K.T."/>
            <person name="Eloe-Fadrosh E.A."/>
            <person name="Kyrpides N.C."/>
            <person name="Woyke T."/>
        </authorList>
    </citation>
    <scope>NUCLEOTIDE SEQUENCE</scope>
    <source>
        <strain evidence="1">GVMAG-M-3300027963-41</strain>
    </source>
</reference>
<organism evidence="1">
    <name type="scientific">viral metagenome</name>
    <dbReference type="NCBI Taxonomy" id="1070528"/>
    <lineage>
        <taxon>unclassified sequences</taxon>
        <taxon>metagenomes</taxon>
        <taxon>organismal metagenomes</taxon>
    </lineage>
</organism>
<name>A0A6C0LQA8_9ZZZZ</name>
<proteinExistence type="predicted"/>
<evidence type="ECO:0000313" key="1">
    <source>
        <dbReference type="EMBL" id="QHU31921.1"/>
    </source>
</evidence>
<accession>A0A6C0LQA8</accession>
<dbReference type="EMBL" id="MN740534">
    <property type="protein sequence ID" value="QHU31921.1"/>
    <property type="molecule type" value="Genomic_DNA"/>
</dbReference>